<dbReference type="AlphaFoldDB" id="A0A939DHZ5"/>
<comment type="caution">
    <text evidence="3">The sequence shown here is derived from an EMBL/GenBank/DDBJ whole genome shotgun (WGS) entry which is preliminary data.</text>
</comment>
<dbReference type="Proteomes" id="UP000664303">
    <property type="component" value="Unassembled WGS sequence"/>
</dbReference>
<name>A0A939DHZ5_9GAMM</name>
<organism evidence="3 4">
    <name type="scientific">Parahaliea mediterranea</name>
    <dbReference type="NCBI Taxonomy" id="651086"/>
    <lineage>
        <taxon>Bacteria</taxon>
        <taxon>Pseudomonadati</taxon>
        <taxon>Pseudomonadota</taxon>
        <taxon>Gammaproteobacteria</taxon>
        <taxon>Cellvibrionales</taxon>
        <taxon>Halieaceae</taxon>
        <taxon>Parahaliea</taxon>
    </lineage>
</organism>
<dbReference type="InterPro" id="IPR029024">
    <property type="entry name" value="TerB-like"/>
</dbReference>
<proteinExistence type="predicted"/>
<gene>
    <name evidence="3" type="ORF">JYP50_14500</name>
</gene>
<feature type="transmembrane region" description="Helical" evidence="2">
    <location>
        <begin position="327"/>
        <end position="349"/>
    </location>
</feature>
<accession>A0A939DHZ5</accession>
<evidence type="ECO:0000256" key="2">
    <source>
        <dbReference type="SAM" id="Phobius"/>
    </source>
</evidence>
<dbReference type="EMBL" id="JAFKCZ010000010">
    <property type="protein sequence ID" value="MBN7797817.1"/>
    <property type="molecule type" value="Genomic_DNA"/>
</dbReference>
<dbReference type="RefSeq" id="WP_206561263.1">
    <property type="nucleotide sequence ID" value="NZ_JAFKCZ010000010.1"/>
</dbReference>
<feature type="transmembrane region" description="Helical" evidence="2">
    <location>
        <begin position="494"/>
        <end position="516"/>
    </location>
</feature>
<keyword evidence="4" id="KW-1185">Reference proteome</keyword>
<evidence type="ECO:0000313" key="3">
    <source>
        <dbReference type="EMBL" id="MBN7797817.1"/>
    </source>
</evidence>
<keyword evidence="2" id="KW-1133">Transmembrane helix</keyword>
<dbReference type="Gene3D" id="1.10.3680.10">
    <property type="entry name" value="TerB-like"/>
    <property type="match status" value="1"/>
</dbReference>
<feature type="transmembrane region" description="Helical" evidence="2">
    <location>
        <begin position="298"/>
        <end position="315"/>
    </location>
</feature>
<feature type="transmembrane region" description="Helical" evidence="2">
    <location>
        <begin position="627"/>
        <end position="646"/>
    </location>
</feature>
<sequence>MGAISFEWILGAVFVGFNAYGRYNTPSSNRETTTFQHFSLYFFLYLLSVLILYVVFGALFDSSPETISIFFTGKLPTNDGAALPEQLTGLSAPLISALFLSTLLPSIPWLSKYEKALLQFFWDKGHIPNHVYRMAAIMRRAPFNFSPQQKKELRRFCDSIELDFESLDVLNGASLDHRWARINVLLAGIEPWEESDTGRLRRFMLDYREELAQLLAARDEINREFVELRTEQVEPQALAKMERFLDRSITELFRSSTVFVARAVCISELTESGRSFRISQLGFESGGQRDDKLSPRQLAEAVLCILLTFFMISVLQELSKDAQYRKYGNVTFMTFLMVFTYGASLIVALQIKAGVHGGYNGLTRQRPLFAYLWIVLATGASWLFVSVAYRYIPGMLKGESSELNLSQVLTDISWSYPYALQSIALALAISIILDVHESGQVTERLSVKRRLVDVALAATLLAIASIFTYCWMEGIGPFEGYATRDEIFRGKTSFWWLVFKGTAVGAVVGWLVPTWFSINRTKVPEKAVARLIAMNRKGLAEEIRCLEPDELVKAVAGIAAAVAAVDEVVSRTETDVYLIICSDLAGIPNSDIDTHLAEEEFKTALVLQENQESDLEHRLATIRQLPLLRALMPYIAASIAMANGVYLSQERALVDTIQQLLQPNSD</sequence>
<dbReference type="SUPFAM" id="SSF158682">
    <property type="entry name" value="TerB-like"/>
    <property type="match status" value="1"/>
</dbReference>
<keyword evidence="2" id="KW-0812">Transmembrane</keyword>
<feature type="transmembrane region" description="Helical" evidence="2">
    <location>
        <begin position="454"/>
        <end position="474"/>
    </location>
</feature>
<evidence type="ECO:0000313" key="4">
    <source>
        <dbReference type="Proteomes" id="UP000664303"/>
    </source>
</evidence>
<keyword evidence="1" id="KW-0175">Coiled coil</keyword>
<keyword evidence="2" id="KW-0472">Membrane</keyword>
<feature type="transmembrane region" description="Helical" evidence="2">
    <location>
        <begin position="412"/>
        <end position="433"/>
    </location>
</feature>
<feature type="transmembrane region" description="Helical" evidence="2">
    <location>
        <begin position="370"/>
        <end position="392"/>
    </location>
</feature>
<reference evidence="3" key="1">
    <citation type="submission" date="2021-02" db="EMBL/GenBank/DDBJ databases">
        <title>PHA producing bacteria isolated from coastal sediment in Guangdong, Shenzhen.</title>
        <authorList>
            <person name="Zheng W."/>
            <person name="Yu S."/>
            <person name="Huang Y."/>
        </authorList>
    </citation>
    <scope>NUCLEOTIDE SEQUENCE</scope>
    <source>
        <strain evidence="3">TN14-10</strain>
    </source>
</reference>
<feature type="transmembrane region" description="Helical" evidence="2">
    <location>
        <begin position="38"/>
        <end position="60"/>
    </location>
</feature>
<feature type="transmembrane region" description="Helical" evidence="2">
    <location>
        <begin position="90"/>
        <end position="110"/>
    </location>
</feature>
<evidence type="ECO:0000256" key="1">
    <source>
        <dbReference type="SAM" id="Coils"/>
    </source>
</evidence>
<feature type="coiled-coil region" evidence="1">
    <location>
        <begin position="204"/>
        <end position="231"/>
    </location>
</feature>
<protein>
    <submittedName>
        <fullName evidence="3">Uncharacterized protein</fullName>
    </submittedName>
</protein>